<feature type="transmembrane region" description="Helical" evidence="2">
    <location>
        <begin position="484"/>
        <end position="507"/>
    </location>
</feature>
<evidence type="ECO:0000256" key="1">
    <source>
        <dbReference type="SAM" id="MobiDB-lite"/>
    </source>
</evidence>
<keyword evidence="2" id="KW-1133">Transmembrane helix</keyword>
<feature type="compositionally biased region" description="Polar residues" evidence="1">
    <location>
        <begin position="450"/>
        <end position="462"/>
    </location>
</feature>
<name>A0A152A8X1_TIELA</name>
<feature type="transmembrane region" description="Helical" evidence="2">
    <location>
        <begin position="27"/>
        <end position="45"/>
    </location>
</feature>
<feature type="transmembrane region" description="Helical" evidence="2">
    <location>
        <begin position="267"/>
        <end position="288"/>
    </location>
</feature>
<evidence type="ECO:0008006" key="5">
    <source>
        <dbReference type="Google" id="ProtNLM"/>
    </source>
</evidence>
<gene>
    <name evidence="3" type="ORF">DLAC_00129</name>
</gene>
<evidence type="ECO:0000313" key="4">
    <source>
        <dbReference type="Proteomes" id="UP000076078"/>
    </source>
</evidence>
<feature type="transmembrane region" description="Helical" evidence="2">
    <location>
        <begin position="634"/>
        <end position="651"/>
    </location>
</feature>
<evidence type="ECO:0000313" key="3">
    <source>
        <dbReference type="EMBL" id="KYR02673.1"/>
    </source>
</evidence>
<organism evidence="3 4">
    <name type="scientific">Tieghemostelium lacteum</name>
    <name type="common">Slime mold</name>
    <name type="synonym">Dictyostelium lacteum</name>
    <dbReference type="NCBI Taxonomy" id="361077"/>
    <lineage>
        <taxon>Eukaryota</taxon>
        <taxon>Amoebozoa</taxon>
        <taxon>Evosea</taxon>
        <taxon>Eumycetozoa</taxon>
        <taxon>Dictyostelia</taxon>
        <taxon>Dictyosteliales</taxon>
        <taxon>Raperosteliaceae</taxon>
        <taxon>Tieghemostelium</taxon>
    </lineage>
</organism>
<feature type="transmembrane region" description="Helical" evidence="2">
    <location>
        <begin position="294"/>
        <end position="314"/>
    </location>
</feature>
<feature type="compositionally biased region" description="Low complexity" evidence="1">
    <location>
        <begin position="439"/>
        <end position="449"/>
    </location>
</feature>
<feature type="transmembrane region" description="Helical" evidence="2">
    <location>
        <begin position="596"/>
        <end position="614"/>
    </location>
</feature>
<dbReference type="EMBL" id="LODT01000001">
    <property type="protein sequence ID" value="KYR02673.1"/>
    <property type="molecule type" value="Genomic_DNA"/>
</dbReference>
<keyword evidence="2" id="KW-0472">Membrane</keyword>
<feature type="transmembrane region" description="Helical" evidence="2">
    <location>
        <begin position="391"/>
        <end position="411"/>
    </location>
</feature>
<dbReference type="FunCoup" id="A0A152A8X1">
    <property type="interactions" value="738"/>
</dbReference>
<keyword evidence="2" id="KW-0812">Transmembrane</keyword>
<feature type="transmembrane region" description="Helical" evidence="2">
    <location>
        <begin position="233"/>
        <end position="255"/>
    </location>
</feature>
<reference evidence="3 4" key="1">
    <citation type="submission" date="2015-12" db="EMBL/GenBank/DDBJ databases">
        <title>Dictyostelia acquired genes for synthesis and detection of signals that induce cell-type specialization by lateral gene transfer from prokaryotes.</title>
        <authorList>
            <person name="Gloeckner G."/>
            <person name="Schaap P."/>
        </authorList>
    </citation>
    <scope>NUCLEOTIDE SEQUENCE [LARGE SCALE GENOMIC DNA]</scope>
    <source>
        <strain evidence="3 4">TK</strain>
    </source>
</reference>
<accession>A0A152A8X1</accession>
<evidence type="ECO:0000256" key="2">
    <source>
        <dbReference type="SAM" id="Phobius"/>
    </source>
</evidence>
<feature type="transmembrane region" description="Helical" evidence="2">
    <location>
        <begin position="527"/>
        <end position="549"/>
    </location>
</feature>
<sequence length="709" mass="80936">MQKTIDFLENCDLNPKYQEEKQGRNPISGIITILYFPLLLLFLFYNIQPQYTPLPSCCVCANFNTPTDSWVYLSQDANCRKNTTCREMIQSQLKSNCDAALQYRVLPDMNVTVNLQDIGCVGLTPGSTCDSNCLQVSDRWATNLDFTFPDNEYQSKIRCPLTVGACDFKATYSTAETVPHAVCRYPELGKIVNIIGTSLGLLNGMLITFRVMLRTFWSRIGQHSDRNGHFWDYFLGLGIGIVFNYFAIMYMTLAPGINKRMRYGTQLAIGLSILFIASPFVVYLIIIFNSFWTPMAILIMLTIVALAIVIRTVYNLLKLEIHSRNCVVLSQGSMDMWEIDEQIVYKPPERLKPVPNSKWVDFFEGFYLNILALYPLKVKGSYKRYTGLKSGFYCSLAITMISLIWGLMFGLDGWSNITYNFPFVPKQLEILHPTIPTGSSESSRETSSTDPDGSSVDTTGSYNEPAIQKETTKEMLKIAVLQSVYFIISWSIIMVIIYHLSLFLKYLPEKKSFLIPRYFKKPLGTKLDYRFGFIISMVPLFLTYFFFFYYEFIPFVTVDLPLTPSQCQFPGWTLIIPILGVIPSLLLLIMAHTERFRWGVISAVGVSFLLFGIGTEKLLFYYCIGLAQNRYYPLSWFVSLLGTFIIVYSSIRPDTIFVLDRKNDLPTNLQEERLLSSHSNLSNVIFNEDELLQESSSSSSTNILPKSRI</sequence>
<dbReference type="AlphaFoldDB" id="A0A152A8X1"/>
<dbReference type="InParanoid" id="A0A152A8X1"/>
<comment type="caution">
    <text evidence="3">The sequence shown here is derived from an EMBL/GenBank/DDBJ whole genome shotgun (WGS) entry which is preliminary data.</text>
</comment>
<dbReference type="Proteomes" id="UP000076078">
    <property type="component" value="Unassembled WGS sequence"/>
</dbReference>
<protein>
    <recommendedName>
        <fullName evidence="5">Transmembrane protein</fullName>
    </recommendedName>
</protein>
<proteinExistence type="predicted"/>
<dbReference type="OMA" id="HAVCRYP"/>
<keyword evidence="4" id="KW-1185">Reference proteome</keyword>
<dbReference type="OrthoDB" id="16746at2759"/>
<feature type="transmembrane region" description="Helical" evidence="2">
    <location>
        <begin position="569"/>
        <end position="589"/>
    </location>
</feature>
<dbReference type="STRING" id="361077.A0A152A8X1"/>
<feature type="transmembrane region" description="Helical" evidence="2">
    <location>
        <begin position="191"/>
        <end position="213"/>
    </location>
</feature>
<feature type="region of interest" description="Disordered" evidence="1">
    <location>
        <begin position="436"/>
        <end position="462"/>
    </location>
</feature>